<dbReference type="Proteomes" id="UP001164020">
    <property type="component" value="Chromosome"/>
</dbReference>
<evidence type="ECO:0000256" key="1">
    <source>
        <dbReference type="SAM" id="SignalP"/>
    </source>
</evidence>
<evidence type="ECO:0000313" key="3">
    <source>
        <dbReference type="Proteomes" id="UP001164020"/>
    </source>
</evidence>
<name>A0ABY7BZ75_9HYPH</name>
<organism evidence="2 3">
    <name type="scientific">Jiella pelagia</name>
    <dbReference type="NCBI Taxonomy" id="2986949"/>
    <lineage>
        <taxon>Bacteria</taxon>
        <taxon>Pseudomonadati</taxon>
        <taxon>Pseudomonadota</taxon>
        <taxon>Alphaproteobacteria</taxon>
        <taxon>Hyphomicrobiales</taxon>
        <taxon>Aurantimonadaceae</taxon>
        <taxon>Jiella</taxon>
    </lineage>
</organism>
<keyword evidence="3" id="KW-1185">Reference proteome</keyword>
<evidence type="ECO:0000313" key="2">
    <source>
        <dbReference type="EMBL" id="WAP69166.1"/>
    </source>
</evidence>
<reference evidence="2" key="1">
    <citation type="submission" date="2022-12" db="EMBL/GenBank/DDBJ databases">
        <title>Jiella pelagia sp. nov., isolated from phosphonate enriched culture of Northwest Pacific surface seawater.</title>
        <authorList>
            <person name="Shin D.Y."/>
            <person name="Hwang C.Y."/>
        </authorList>
    </citation>
    <scope>NUCLEOTIDE SEQUENCE</scope>
    <source>
        <strain evidence="2">HL-NP1</strain>
    </source>
</reference>
<accession>A0ABY7BZ75</accession>
<feature type="chain" id="PRO_5046565659" evidence="1">
    <location>
        <begin position="24"/>
        <end position="150"/>
    </location>
</feature>
<sequence length="150" mass="15780">MTVERAMVALAAAILSLAPAPLAAQPAGGPPKDIAITVSRSADGIALSADAITLALGKYYRLGFACVASEAGDPAFSFDTSPLLRDVHLRILTVDAIEVYLQGLSFRALQCEGAGSVRFSFYPMRAGDYEVTIADQTDDAVRSSLRVTVE</sequence>
<feature type="signal peptide" evidence="1">
    <location>
        <begin position="1"/>
        <end position="23"/>
    </location>
</feature>
<dbReference type="EMBL" id="CP114029">
    <property type="protein sequence ID" value="WAP69166.1"/>
    <property type="molecule type" value="Genomic_DNA"/>
</dbReference>
<proteinExistence type="predicted"/>
<dbReference type="RefSeq" id="WP_268881607.1">
    <property type="nucleotide sequence ID" value="NZ_CP114029.1"/>
</dbReference>
<gene>
    <name evidence="2" type="ORF">OH818_02260</name>
</gene>
<keyword evidence="1" id="KW-0732">Signal</keyword>
<protein>
    <submittedName>
        <fullName evidence="2">Uncharacterized protein</fullName>
    </submittedName>
</protein>